<accession>A0ABZ0EIA8</accession>
<organism evidence="1 2">
    <name type="scientific">Paraburkholderia kirstenboschensis</name>
    <dbReference type="NCBI Taxonomy" id="1245436"/>
    <lineage>
        <taxon>Bacteria</taxon>
        <taxon>Pseudomonadati</taxon>
        <taxon>Pseudomonadota</taxon>
        <taxon>Betaproteobacteria</taxon>
        <taxon>Burkholderiales</taxon>
        <taxon>Burkholderiaceae</taxon>
        <taxon>Paraburkholderia</taxon>
    </lineage>
</organism>
<evidence type="ECO:0000313" key="1">
    <source>
        <dbReference type="EMBL" id="WOD16963.1"/>
    </source>
</evidence>
<reference evidence="1 2" key="1">
    <citation type="submission" date="2023-10" db="EMBL/GenBank/DDBJ databases">
        <title>Surface-active antibiotics is a multifunctional adaptation for post-fire microbes.</title>
        <authorList>
            <person name="Liu M.D."/>
            <person name="Du Y."/>
            <person name="Koupaei S.K."/>
            <person name="Kim N.R."/>
            <person name="Zhang W."/>
            <person name="Traxler M.F."/>
        </authorList>
    </citation>
    <scope>NUCLEOTIDE SEQUENCE [LARGE SCALE GENOMIC DNA]</scope>
    <source>
        <strain evidence="1 2">F3</strain>
    </source>
</reference>
<keyword evidence="2" id="KW-1185">Reference proteome</keyword>
<protein>
    <submittedName>
        <fullName evidence="1">Uncharacterized protein</fullName>
    </submittedName>
</protein>
<dbReference type="Proteomes" id="UP001302652">
    <property type="component" value="Chromosome 2"/>
</dbReference>
<dbReference type="RefSeq" id="WP_317019550.1">
    <property type="nucleotide sequence ID" value="NZ_CP136512.1"/>
</dbReference>
<proteinExistence type="predicted"/>
<dbReference type="EMBL" id="CP136512">
    <property type="protein sequence ID" value="WOD16963.1"/>
    <property type="molecule type" value="Genomic_DNA"/>
</dbReference>
<name>A0ABZ0EIA8_9BURK</name>
<evidence type="ECO:0000313" key="2">
    <source>
        <dbReference type="Proteomes" id="UP001302652"/>
    </source>
</evidence>
<sequence length="77" mass="8295">MTMLDPHLAHLREQSGAACDDRTAKRAADEIARKSAAAAAGIDYDVLAGINYAFSLEIRPVHWEIAHATGFAGRALF</sequence>
<gene>
    <name evidence="1" type="ORF">RW095_13965</name>
</gene>